<organism evidence="3 4">
    <name type="scientific">Mucilaginibacter psychrotolerans</name>
    <dbReference type="NCBI Taxonomy" id="1524096"/>
    <lineage>
        <taxon>Bacteria</taxon>
        <taxon>Pseudomonadati</taxon>
        <taxon>Bacteroidota</taxon>
        <taxon>Sphingobacteriia</taxon>
        <taxon>Sphingobacteriales</taxon>
        <taxon>Sphingobacteriaceae</taxon>
        <taxon>Mucilaginibacter</taxon>
    </lineage>
</organism>
<dbReference type="InterPro" id="IPR035234">
    <property type="entry name" value="IgGFc-bd_N"/>
</dbReference>
<dbReference type="NCBIfam" id="TIGR04131">
    <property type="entry name" value="Bac_Flav_CTERM"/>
    <property type="match status" value="1"/>
</dbReference>
<feature type="domain" description="PKD" evidence="2">
    <location>
        <begin position="757"/>
        <end position="809"/>
    </location>
</feature>
<dbReference type="Pfam" id="PF17517">
    <property type="entry name" value="IgGFc_binding"/>
    <property type="match status" value="1"/>
</dbReference>
<evidence type="ECO:0000259" key="2">
    <source>
        <dbReference type="PROSITE" id="PS50093"/>
    </source>
</evidence>
<evidence type="ECO:0000313" key="3">
    <source>
        <dbReference type="EMBL" id="TFF34659.1"/>
    </source>
</evidence>
<accession>A0A4Y8S6K3</accession>
<dbReference type="InterPro" id="IPR035986">
    <property type="entry name" value="PKD_dom_sf"/>
</dbReference>
<evidence type="ECO:0000256" key="1">
    <source>
        <dbReference type="SAM" id="SignalP"/>
    </source>
</evidence>
<dbReference type="PROSITE" id="PS51257">
    <property type="entry name" value="PROKAR_LIPOPROTEIN"/>
    <property type="match status" value="1"/>
</dbReference>
<gene>
    <name evidence="3" type="ORF">E2R66_21390</name>
</gene>
<dbReference type="InterPro" id="IPR022409">
    <property type="entry name" value="PKD/Chitinase_dom"/>
</dbReference>
<proteinExistence type="predicted"/>
<dbReference type="InterPro" id="IPR026341">
    <property type="entry name" value="T9SS_type_B"/>
</dbReference>
<dbReference type="RefSeq" id="WP_133234585.1">
    <property type="nucleotide sequence ID" value="NZ_SOZE01000028.1"/>
</dbReference>
<protein>
    <submittedName>
        <fullName evidence="3">PKD domain-containing protein</fullName>
    </submittedName>
</protein>
<feature type="chain" id="PRO_5021234594" evidence="1">
    <location>
        <begin position="25"/>
        <end position="1170"/>
    </location>
</feature>
<dbReference type="Proteomes" id="UP000297540">
    <property type="component" value="Unassembled WGS sequence"/>
</dbReference>
<dbReference type="PANTHER" id="PTHR46534">
    <property type="entry name" value="IGGFC_BINDING DOMAIN-CONTAINING PROTEIN"/>
    <property type="match status" value="1"/>
</dbReference>
<feature type="domain" description="PKD" evidence="2">
    <location>
        <begin position="645"/>
        <end position="717"/>
    </location>
</feature>
<keyword evidence="4" id="KW-1185">Reference proteome</keyword>
<dbReference type="PANTHER" id="PTHR46534:SF1">
    <property type="entry name" value="IGGFC-BINDING PROTEIN N-TERMINAL DOMAIN-CONTAINING PROTEIN"/>
    <property type="match status" value="1"/>
</dbReference>
<dbReference type="SUPFAM" id="SSF49299">
    <property type="entry name" value="PKD domain"/>
    <property type="match status" value="2"/>
</dbReference>
<feature type="signal peptide" evidence="1">
    <location>
        <begin position="1"/>
        <end position="24"/>
    </location>
</feature>
<evidence type="ECO:0000313" key="4">
    <source>
        <dbReference type="Proteomes" id="UP000297540"/>
    </source>
</evidence>
<comment type="caution">
    <text evidence="3">The sequence shown here is derived from an EMBL/GenBank/DDBJ whole genome shotgun (WGS) entry which is preliminary data.</text>
</comment>
<feature type="domain" description="PKD" evidence="2">
    <location>
        <begin position="593"/>
        <end position="647"/>
    </location>
</feature>
<name>A0A4Y8S6K3_9SPHI</name>
<sequence>MNKVKAISAAVAIILACFGHLAIAQSSQGKEFWTGWMSHIKGAEQSQMSLYITGGANTTGKVEIADGSFAIPFTVTANQVTTVVIPASAFIKGQGQSMKGLHITAQKNVAVYAHIYAASVSGATLLLPVNALGKNYYSINYTQASNSQQVENLPSYSTFMVVATEDNTTVEIIPKGNLLNGIPAGQTLTITLKKGEVYQGLSATDLTNTVIRTKNVNGDCKPIAVFSGSSKIGIGCPETNFTSDNLFQQVYPISSWGKNYITVPLKNRNYDIFRIITSEDNTAIKINGNSTFIPVAGLTSYEFTSQQTNVITADKPIQVVQYAISQGQNLNGCTHDNSDLGDPEMIYLTPTEQTLDQVTLYSSPYFNIIANYINVVIKTDQASTFTLDGKPYTSFTPVPGNTAYSYAQISVDAGTHNIRAADGFNAIAYGFGNLESYGYAAGASLKNLNQFIALEDAATGSPATVKINGCKDIAYKMLLTLPYATPRIQWDFKDGTAPLVINNPAFIGTAVKEGKTLYYYEYNKPVKYTAGDYSVTATVSNPNGDICGATTDIDFDFNISEYPDAKFTVDGACPGEEVGFTDVTDTKGIAVKTWLWDFGDGQTSALQNPKHVYALPGNYHVVLTTVNFNDCASVSQPMVVHVANKPLADFKISAPLCAGKEITLTDASTTDDGSIKAWLWDFGDGTNATFNDNKPFTHLYANTGSYKIKLTVANQNGCVGMPVERTMVINPIPVVDFSLPDVCISDVARFSDKSTIADNTEGSFAYLWDFGDSKANAANPNTSTLKNPSHRYTLAAVYTVKLTVTSASGCVFEKTQQFTVNGAQPVAKFTVRDKDALCSSSPVVMDESSTLDFGNFTKIVWYYDYNGNRQDAETFLRPNLPADRIYSHSYALFNTPATKTYRLHMEAYSGDACVDSVSQDIVIKANPIAQVTALGSICLEVPPVQLIANNNGFAGTGVFSGRGVSASGLFSPAVAGVGVATITYVFTATNGCSYTTAQQITVNPTPTVNAGGNTGLLEGGTVLLKAKASGNGLTYKWTPATGLDHDDVLNPVCAATDDINYRLTVTSSDGCQQSDEIFVKVLKKLGVINTFTPNGDGYNDTWTIKYLESYPGNTVDVYNRYGEKVYSSVGYGIPWDGTYKGANLPSGTYYYIINPKNGRKVVSGSVTIIR</sequence>
<reference evidence="3 4" key="1">
    <citation type="journal article" date="2017" name="Int. J. Syst. Evol. Microbiol.">
        <title>Mucilaginibacterpsychrotolerans sp. nov., isolated from peatlands.</title>
        <authorList>
            <person name="Deng Y."/>
            <person name="Shen L."/>
            <person name="Xu B."/>
            <person name="Liu Y."/>
            <person name="Gu Z."/>
            <person name="Liu H."/>
            <person name="Zhou Y."/>
        </authorList>
    </citation>
    <scope>NUCLEOTIDE SEQUENCE [LARGE SCALE GENOMIC DNA]</scope>
    <source>
        <strain evidence="3 4">NH7-4</strain>
    </source>
</reference>
<dbReference type="InterPro" id="IPR000601">
    <property type="entry name" value="PKD_dom"/>
</dbReference>
<keyword evidence="1" id="KW-0732">Signal</keyword>
<dbReference type="CDD" id="cd00146">
    <property type="entry name" value="PKD"/>
    <property type="match status" value="3"/>
</dbReference>
<dbReference type="InterPro" id="IPR013783">
    <property type="entry name" value="Ig-like_fold"/>
</dbReference>
<dbReference type="OrthoDB" id="7794186at2"/>
<dbReference type="AlphaFoldDB" id="A0A4Y8S6K3"/>
<dbReference type="Gene3D" id="2.60.40.10">
    <property type="entry name" value="Immunoglobulins"/>
    <property type="match status" value="4"/>
</dbReference>
<dbReference type="Pfam" id="PF13585">
    <property type="entry name" value="CHU_C"/>
    <property type="match status" value="1"/>
</dbReference>
<dbReference type="Pfam" id="PF18911">
    <property type="entry name" value="PKD_4"/>
    <property type="match status" value="3"/>
</dbReference>
<dbReference type="EMBL" id="SOZE01000028">
    <property type="protein sequence ID" value="TFF34659.1"/>
    <property type="molecule type" value="Genomic_DNA"/>
</dbReference>
<dbReference type="PROSITE" id="PS50093">
    <property type="entry name" value="PKD"/>
    <property type="match status" value="3"/>
</dbReference>
<dbReference type="SMART" id="SM00089">
    <property type="entry name" value="PKD"/>
    <property type="match status" value="3"/>
</dbReference>